<keyword evidence="3" id="KW-1185">Reference proteome</keyword>
<evidence type="ECO:0000313" key="2">
    <source>
        <dbReference type="EMBL" id="CAA7051429.1"/>
    </source>
</evidence>
<feature type="compositionally biased region" description="Basic residues" evidence="1">
    <location>
        <begin position="98"/>
        <end position="109"/>
    </location>
</feature>
<organism evidence="2 3">
    <name type="scientific">Microthlaspi erraticum</name>
    <dbReference type="NCBI Taxonomy" id="1685480"/>
    <lineage>
        <taxon>Eukaryota</taxon>
        <taxon>Viridiplantae</taxon>
        <taxon>Streptophyta</taxon>
        <taxon>Embryophyta</taxon>
        <taxon>Tracheophyta</taxon>
        <taxon>Spermatophyta</taxon>
        <taxon>Magnoliopsida</taxon>
        <taxon>eudicotyledons</taxon>
        <taxon>Gunneridae</taxon>
        <taxon>Pentapetalae</taxon>
        <taxon>rosids</taxon>
        <taxon>malvids</taxon>
        <taxon>Brassicales</taxon>
        <taxon>Brassicaceae</taxon>
        <taxon>Coluteocarpeae</taxon>
        <taxon>Microthlaspi</taxon>
    </lineage>
</organism>
<feature type="region of interest" description="Disordered" evidence="1">
    <location>
        <begin position="86"/>
        <end position="109"/>
    </location>
</feature>
<evidence type="ECO:0000313" key="3">
    <source>
        <dbReference type="Proteomes" id="UP000467841"/>
    </source>
</evidence>
<name>A0A6D2KVP5_9BRAS</name>
<accession>A0A6D2KVP5</accession>
<dbReference type="EMBL" id="CACVBM020001476">
    <property type="protein sequence ID" value="CAA7051429.1"/>
    <property type="molecule type" value="Genomic_DNA"/>
</dbReference>
<sequence length="109" mass="12804">MNATNQFYAILTIKQFMLSLNSAKHISRKESLRWRHKHVLTLRFDWRRRSSADVTAMPTTMTASAAAHASSEKSEERRLRLAAVKSAEKTWRESSSEKKKRTLRERKRE</sequence>
<proteinExistence type="predicted"/>
<gene>
    <name evidence="2" type="ORF">MERR_LOCUS38664</name>
</gene>
<dbReference type="AlphaFoldDB" id="A0A6D2KVP5"/>
<evidence type="ECO:0000256" key="1">
    <source>
        <dbReference type="SAM" id="MobiDB-lite"/>
    </source>
</evidence>
<comment type="caution">
    <text evidence="2">The sequence shown here is derived from an EMBL/GenBank/DDBJ whole genome shotgun (WGS) entry which is preliminary data.</text>
</comment>
<dbReference type="Proteomes" id="UP000467841">
    <property type="component" value="Unassembled WGS sequence"/>
</dbReference>
<feature type="compositionally biased region" description="Basic and acidic residues" evidence="1">
    <location>
        <begin position="86"/>
        <end position="97"/>
    </location>
</feature>
<protein>
    <submittedName>
        <fullName evidence="2">Uncharacterized protein</fullName>
    </submittedName>
</protein>
<reference evidence="2" key="1">
    <citation type="submission" date="2020-01" db="EMBL/GenBank/DDBJ databases">
        <authorList>
            <person name="Mishra B."/>
        </authorList>
    </citation>
    <scope>NUCLEOTIDE SEQUENCE [LARGE SCALE GENOMIC DNA]</scope>
</reference>